<name>A0A7S7SN95_PALFE</name>
<dbReference type="KEGG" id="pfer:IRI77_15125"/>
<gene>
    <name evidence="4" type="ORF">IRI77_15125</name>
</gene>
<dbReference type="Pfam" id="PF02126">
    <property type="entry name" value="PTE"/>
    <property type="match status" value="1"/>
</dbReference>
<comment type="similarity">
    <text evidence="3">Belongs to the metallo-dependent hydrolases superfamily. Phosphotriesterase family.</text>
</comment>
<dbReference type="Gene3D" id="3.20.20.140">
    <property type="entry name" value="Metal-dependent hydrolases"/>
    <property type="match status" value="1"/>
</dbReference>
<evidence type="ECO:0000313" key="4">
    <source>
        <dbReference type="EMBL" id="QOY91224.1"/>
    </source>
</evidence>
<dbReference type="Proteomes" id="UP000593892">
    <property type="component" value="Chromosome"/>
</dbReference>
<evidence type="ECO:0000256" key="1">
    <source>
        <dbReference type="ARBA" id="ARBA00022723"/>
    </source>
</evidence>
<sequence>MAQSGPTVPGNVLVHEHILVDFIGAAKASPSRYDADEVFRLAKPKLEELKQFGCVRLHECTPNYLGRDGRLCARLQEASGIEIWTNTGIYGAANRSGVPEFAKQESARELAKRYVAEWKGGINGLKPRFIKTAVNGYPLEPLDRKLVEAAAIACLETGLPIASHTNGGGPAAEAQLEILAGLHCPASKFIWVHAHSEKDHKFHEAVARAGAWVEFDGISESSAQWHRECVEWMQGRGLLRQVLISQDAGWYHVGEKGGGDYRGYTYLYSGFLPLLPSPYWRTLLVENPGRAFA</sequence>
<feature type="modified residue" description="N6-carboxylysine" evidence="3">
    <location>
        <position position="131"/>
    </location>
</feature>
<keyword evidence="1" id="KW-0479">Metal-binding</keyword>
<keyword evidence="5" id="KW-1185">Reference proteome</keyword>
<dbReference type="SUPFAM" id="SSF51556">
    <property type="entry name" value="Metallo-dependent hydrolases"/>
    <property type="match status" value="1"/>
</dbReference>
<dbReference type="InterPro" id="IPR001559">
    <property type="entry name" value="Phosphotriesterase"/>
</dbReference>
<dbReference type="PANTHER" id="PTHR10819:SF3">
    <property type="entry name" value="PHOSPHOTRIESTERASE-RELATED PROTEIN"/>
    <property type="match status" value="1"/>
</dbReference>
<protein>
    <submittedName>
        <fullName evidence="4">Phosphotriesterase</fullName>
    </submittedName>
</protein>
<dbReference type="PANTHER" id="PTHR10819">
    <property type="entry name" value="PHOSPHOTRIESTERASE-RELATED"/>
    <property type="match status" value="1"/>
</dbReference>
<dbReference type="AlphaFoldDB" id="A0A7S7SN95"/>
<reference evidence="4 5" key="1">
    <citation type="submission" date="2020-10" db="EMBL/GenBank/DDBJ databases">
        <title>Complete genome sequence of Paludibaculum fermentans P105T, a facultatively anaerobic acidobacterium capable of dissimilatory Fe(III) reduction.</title>
        <authorList>
            <person name="Dedysh S.N."/>
            <person name="Beletsky A.V."/>
            <person name="Kulichevskaya I.S."/>
            <person name="Mardanov A.V."/>
            <person name="Ravin N.V."/>
        </authorList>
    </citation>
    <scope>NUCLEOTIDE SEQUENCE [LARGE SCALE GENOMIC DNA]</scope>
    <source>
        <strain evidence="4 5">P105</strain>
    </source>
</reference>
<dbReference type="PROSITE" id="PS51347">
    <property type="entry name" value="PHOSPHOTRIESTERASE_2"/>
    <property type="match status" value="1"/>
</dbReference>
<dbReference type="GO" id="GO:0008270">
    <property type="term" value="F:zinc ion binding"/>
    <property type="evidence" value="ECO:0007669"/>
    <property type="project" value="InterPro"/>
</dbReference>
<dbReference type="InterPro" id="IPR032466">
    <property type="entry name" value="Metal_Hydrolase"/>
</dbReference>
<organism evidence="4 5">
    <name type="scientific">Paludibaculum fermentans</name>
    <dbReference type="NCBI Taxonomy" id="1473598"/>
    <lineage>
        <taxon>Bacteria</taxon>
        <taxon>Pseudomonadati</taxon>
        <taxon>Acidobacteriota</taxon>
        <taxon>Terriglobia</taxon>
        <taxon>Bryobacterales</taxon>
        <taxon>Bryobacteraceae</taxon>
        <taxon>Paludibaculum</taxon>
    </lineage>
</organism>
<accession>A0A7S7SN95</accession>
<evidence type="ECO:0000313" key="5">
    <source>
        <dbReference type="Proteomes" id="UP000593892"/>
    </source>
</evidence>
<evidence type="ECO:0000256" key="2">
    <source>
        <dbReference type="ARBA" id="ARBA00022801"/>
    </source>
</evidence>
<dbReference type="EMBL" id="CP063849">
    <property type="protein sequence ID" value="QOY91224.1"/>
    <property type="molecule type" value="Genomic_DNA"/>
</dbReference>
<keyword evidence="2" id="KW-0378">Hydrolase</keyword>
<dbReference type="GO" id="GO:0016787">
    <property type="term" value="F:hydrolase activity"/>
    <property type="evidence" value="ECO:0007669"/>
    <property type="project" value="UniProtKB-KW"/>
</dbReference>
<proteinExistence type="inferred from homology"/>
<evidence type="ECO:0000256" key="3">
    <source>
        <dbReference type="PROSITE-ProRule" id="PRU00679"/>
    </source>
</evidence>
<dbReference type="RefSeq" id="WP_194452878.1">
    <property type="nucleotide sequence ID" value="NZ_CP063849.1"/>
</dbReference>